<organism evidence="3 4">
    <name type="scientific">Halorhodospira neutriphila</name>
    <dbReference type="NCBI Taxonomy" id="168379"/>
    <lineage>
        <taxon>Bacteria</taxon>
        <taxon>Pseudomonadati</taxon>
        <taxon>Pseudomonadota</taxon>
        <taxon>Gammaproteobacteria</taxon>
        <taxon>Chromatiales</taxon>
        <taxon>Ectothiorhodospiraceae</taxon>
        <taxon>Halorhodospira</taxon>
    </lineage>
</organism>
<accession>A0ABS1E6I9</accession>
<dbReference type="Proteomes" id="UP000738126">
    <property type="component" value="Unassembled WGS sequence"/>
</dbReference>
<keyword evidence="2" id="KW-0732">Signal</keyword>
<evidence type="ECO:0000256" key="2">
    <source>
        <dbReference type="SAM" id="SignalP"/>
    </source>
</evidence>
<comment type="caution">
    <text evidence="3">The sequence shown here is derived from an EMBL/GenBank/DDBJ whole genome shotgun (WGS) entry which is preliminary data.</text>
</comment>
<reference evidence="3 4" key="1">
    <citation type="journal article" date="2020" name="Microorganisms">
        <title>Osmotic Adaptation and Compatible Solute Biosynthesis of Phototrophic Bacteria as Revealed from Genome Analyses.</title>
        <authorList>
            <person name="Imhoff J.F."/>
            <person name="Rahn T."/>
            <person name="Kunzel S."/>
            <person name="Keller A."/>
            <person name="Neulinger S.C."/>
        </authorList>
    </citation>
    <scope>NUCLEOTIDE SEQUENCE [LARGE SCALE GENOMIC DNA]</scope>
    <source>
        <strain evidence="3 4">DSM 15116</strain>
    </source>
</reference>
<sequence>MIPHRLLIVPFVVVLALGLCTGSLANPGESADPEVVGSAPAAEARIQDCPQKSSVRSLQGEELQGAVEARGEDGDGPQGSSRNRELIENIWCPLMDHLDIDVGPPLVEEIGAGQYALIVPVTAEIPGSVIDRVGMWADAQPDLATYSWNRFDGPSYGALRAYDGSPGGDDAFEIYGRNAANEGLFREAHLAFRLQIGDKVVERRPYQGDGEHDQITAENRFITSVRGFSKEELGQLERISVEAYLDLSTDAEGRSSQ</sequence>
<evidence type="ECO:0000256" key="1">
    <source>
        <dbReference type="SAM" id="MobiDB-lite"/>
    </source>
</evidence>
<feature type="signal peptide" evidence="2">
    <location>
        <begin position="1"/>
        <end position="25"/>
    </location>
</feature>
<gene>
    <name evidence="3" type="ORF">CKO13_04810</name>
</gene>
<keyword evidence="4" id="KW-1185">Reference proteome</keyword>
<proteinExistence type="predicted"/>
<feature type="chain" id="PRO_5046030623" evidence="2">
    <location>
        <begin position="26"/>
        <end position="257"/>
    </location>
</feature>
<evidence type="ECO:0000313" key="4">
    <source>
        <dbReference type="Proteomes" id="UP000738126"/>
    </source>
</evidence>
<evidence type="ECO:0000313" key="3">
    <source>
        <dbReference type="EMBL" id="MBK1726355.1"/>
    </source>
</evidence>
<feature type="region of interest" description="Disordered" evidence="1">
    <location>
        <begin position="50"/>
        <end position="82"/>
    </location>
</feature>
<protein>
    <submittedName>
        <fullName evidence="3">Uncharacterized protein</fullName>
    </submittedName>
</protein>
<dbReference type="RefSeq" id="WP_200257413.1">
    <property type="nucleotide sequence ID" value="NZ_NRSH01000037.1"/>
</dbReference>
<dbReference type="EMBL" id="NRSH01000037">
    <property type="protein sequence ID" value="MBK1726355.1"/>
    <property type="molecule type" value="Genomic_DNA"/>
</dbReference>
<name>A0ABS1E6I9_9GAMM</name>